<feature type="region of interest" description="Disordered" evidence="2">
    <location>
        <begin position="213"/>
        <end position="280"/>
    </location>
</feature>
<feature type="coiled-coil region" evidence="1">
    <location>
        <begin position="651"/>
        <end position="678"/>
    </location>
</feature>
<feature type="compositionally biased region" description="Low complexity" evidence="2">
    <location>
        <begin position="229"/>
        <end position="253"/>
    </location>
</feature>
<feature type="domain" description="CxC1-like cysteine cluster associated with KDZ transposases" evidence="3">
    <location>
        <begin position="81"/>
        <end position="162"/>
    </location>
</feature>
<dbReference type="EMBL" id="JARJLG010000077">
    <property type="protein sequence ID" value="KAJ7751815.1"/>
    <property type="molecule type" value="Genomic_DNA"/>
</dbReference>
<comment type="caution">
    <text evidence="4">The sequence shown here is derived from an EMBL/GenBank/DDBJ whole genome shotgun (WGS) entry which is preliminary data.</text>
</comment>
<evidence type="ECO:0000259" key="3">
    <source>
        <dbReference type="Pfam" id="PF18802"/>
    </source>
</evidence>
<feature type="region of interest" description="Disordered" evidence="2">
    <location>
        <begin position="355"/>
        <end position="374"/>
    </location>
</feature>
<reference evidence="4" key="1">
    <citation type="submission" date="2023-03" db="EMBL/GenBank/DDBJ databases">
        <title>Massive genome expansion in bonnet fungi (Mycena s.s.) driven by repeated elements and novel gene families across ecological guilds.</title>
        <authorList>
            <consortium name="Lawrence Berkeley National Laboratory"/>
            <person name="Harder C.B."/>
            <person name="Miyauchi S."/>
            <person name="Viragh M."/>
            <person name="Kuo A."/>
            <person name="Thoen E."/>
            <person name="Andreopoulos B."/>
            <person name="Lu D."/>
            <person name="Skrede I."/>
            <person name="Drula E."/>
            <person name="Henrissat B."/>
            <person name="Morin E."/>
            <person name="Kohler A."/>
            <person name="Barry K."/>
            <person name="LaButti K."/>
            <person name="Morin E."/>
            <person name="Salamov A."/>
            <person name="Lipzen A."/>
            <person name="Mereny Z."/>
            <person name="Hegedus B."/>
            <person name="Baldrian P."/>
            <person name="Stursova M."/>
            <person name="Weitz H."/>
            <person name="Taylor A."/>
            <person name="Grigoriev I.V."/>
            <person name="Nagy L.G."/>
            <person name="Martin F."/>
            <person name="Kauserud H."/>
        </authorList>
    </citation>
    <scope>NUCLEOTIDE SEQUENCE</scope>
    <source>
        <strain evidence="4">CBHHK188m</strain>
    </source>
</reference>
<evidence type="ECO:0000256" key="2">
    <source>
        <dbReference type="SAM" id="MobiDB-lite"/>
    </source>
</evidence>
<feature type="compositionally biased region" description="Basic and acidic residues" evidence="2">
    <location>
        <begin position="951"/>
        <end position="960"/>
    </location>
</feature>
<dbReference type="Pfam" id="PF18802">
    <property type="entry name" value="CxC1"/>
    <property type="match status" value="1"/>
</dbReference>
<feature type="compositionally biased region" description="Pro residues" evidence="2">
    <location>
        <begin position="264"/>
        <end position="274"/>
    </location>
</feature>
<dbReference type="PANTHER" id="PTHR33096">
    <property type="entry name" value="CXC2 DOMAIN-CONTAINING PROTEIN"/>
    <property type="match status" value="1"/>
</dbReference>
<feature type="region of interest" description="Disordered" evidence="2">
    <location>
        <begin position="951"/>
        <end position="992"/>
    </location>
</feature>
<dbReference type="Pfam" id="PF18758">
    <property type="entry name" value="KDZ"/>
    <property type="match status" value="1"/>
</dbReference>
<dbReference type="AlphaFoldDB" id="A0AAD7IW82"/>
<feature type="compositionally biased region" description="Acidic residues" evidence="2">
    <location>
        <begin position="961"/>
        <end position="978"/>
    </location>
</feature>
<keyword evidence="1" id="KW-0175">Coiled coil</keyword>
<name>A0AAD7IW82_9AGAR</name>
<sequence length="1010" mass="114784">MFGHGAIFDEAAGPPEPYDERDFVAPERTPPPDPGQHGRKRAAQWKRWQVEVLPNLLLPFARILHETKSLRDYAPLEIPAKSCGCTGRILKVAIVRFSAIEDVVLTVCACTPAPVQLINAGAFACAPVSPSLAVDLRVLEFTRNLFVQIAPNNTAFALALERVLANMGFQLDNKNSLRRRFGNCFMWYSHLHNLHNERYTRLVDAARVDHLAETELEEPVEEPDRGRPTTRSRSSSSSSPSSSLRSASASPTPGQRKRERSRTPGPPPVPFPDPLPRKRPTEYLRRRCPACFGNLTHDPSATSDIKVCIDACFTQKKKKSPRDPPKTHPKTHFVPEQQAAATEAYVDGVRTVKKPKRRRAAAVEEDEEDGYEHPDLPLPRSVLDGCEASFKAADEKREKASTEFFEDTGIMALLCRHDRVLWLINMHSAGEKQFNVYALMETLFQHLPLDIAVGLLYDVVCALERSCRKWGFLGRFMDRLSFAVSVFHAYGHEWACQLLFHPRKRGGFGFADGEGCERFWHSISHLIGNLRVSGYHNRIYTLDTQIEHADEASLLRLAEWIQRRHRHSVGKRREATKALADSGMPLPLLREQWTMQVIAQTKPIQRQSKNRGQQAVNTVILLRVAVKARRQRLEDMRQRFLDAVDENDTDATVYEVQLAAATEALQKAEQKLRLKESALGVGEHQALKRLSTNHYIHLRMNARALKRWLRDRLRARKFELDKVERSFRRLVNDQKLYTHTESAVKRREPTIAKINSQYNKLCADIQQAIRDRKAPRGAIAPRPISSKELWQLDVDDGIWQDVGLEDDDDERSGRSAGEPPLWLSDEKVRSGIKAMLELDRCDEEDLCLKKERCALQVWFAEEWIVVNRAIQDEGMSSSHLIRFNNLLMPYRLRRGPISAGVTSGQSCAIVRHLAEVVTRSRVEEGSLPSWGPSATQLATCNVDMHLPARGEDRHYRRGGEESDDEDLEEIAEGGGEEEDYRHHVGRVTGPASRGQRKIMDAVWCRRLFRS</sequence>
<dbReference type="InterPro" id="IPR040521">
    <property type="entry name" value="KDZ"/>
</dbReference>
<keyword evidence="5" id="KW-1185">Reference proteome</keyword>
<evidence type="ECO:0000313" key="4">
    <source>
        <dbReference type="EMBL" id="KAJ7751815.1"/>
    </source>
</evidence>
<dbReference type="InterPro" id="IPR041320">
    <property type="entry name" value="CxC1"/>
</dbReference>
<dbReference type="PANTHER" id="PTHR33096:SF1">
    <property type="entry name" value="CXC1-LIKE CYSTEINE CLUSTER ASSOCIATED WITH KDZ TRANSPOSASES DOMAIN-CONTAINING PROTEIN"/>
    <property type="match status" value="1"/>
</dbReference>
<dbReference type="Proteomes" id="UP001215280">
    <property type="component" value="Unassembled WGS sequence"/>
</dbReference>
<gene>
    <name evidence="4" type="ORF">DFH07DRAFT_745331</name>
</gene>
<accession>A0AAD7IW82</accession>
<feature type="region of interest" description="Disordered" evidence="2">
    <location>
        <begin position="1"/>
        <end position="41"/>
    </location>
</feature>
<evidence type="ECO:0000313" key="5">
    <source>
        <dbReference type="Proteomes" id="UP001215280"/>
    </source>
</evidence>
<evidence type="ECO:0000256" key="1">
    <source>
        <dbReference type="SAM" id="Coils"/>
    </source>
</evidence>
<proteinExistence type="predicted"/>
<protein>
    <recommendedName>
        <fullName evidence="3">CxC1-like cysteine cluster associated with KDZ transposases domain-containing protein</fullName>
    </recommendedName>
</protein>
<organism evidence="4 5">
    <name type="scientific">Mycena maculata</name>
    <dbReference type="NCBI Taxonomy" id="230809"/>
    <lineage>
        <taxon>Eukaryota</taxon>
        <taxon>Fungi</taxon>
        <taxon>Dikarya</taxon>
        <taxon>Basidiomycota</taxon>
        <taxon>Agaricomycotina</taxon>
        <taxon>Agaricomycetes</taxon>
        <taxon>Agaricomycetidae</taxon>
        <taxon>Agaricales</taxon>
        <taxon>Marasmiineae</taxon>
        <taxon>Mycenaceae</taxon>
        <taxon>Mycena</taxon>
    </lineage>
</organism>